<protein>
    <submittedName>
        <fullName evidence="13">Peptidase A1 domain-containing protein</fullName>
    </submittedName>
</protein>
<dbReference type="InterPro" id="IPR021109">
    <property type="entry name" value="Peptidase_aspartic_dom_sf"/>
</dbReference>
<evidence type="ECO:0000256" key="3">
    <source>
        <dbReference type="ARBA" id="ARBA00022750"/>
    </source>
</evidence>
<evidence type="ECO:0000256" key="6">
    <source>
        <dbReference type="ARBA" id="ARBA00023180"/>
    </source>
</evidence>
<evidence type="ECO:0000256" key="5">
    <source>
        <dbReference type="ARBA" id="ARBA00023157"/>
    </source>
</evidence>
<evidence type="ECO:0000259" key="11">
    <source>
        <dbReference type="PROSITE" id="PS51767"/>
    </source>
</evidence>
<keyword evidence="12" id="KW-1185">Reference proteome</keyword>
<dbReference type="FunFam" id="2.40.70.10:FF:000002">
    <property type="entry name" value="Vacuolar aspartic proteinase"/>
    <property type="match status" value="1"/>
</dbReference>
<dbReference type="PANTHER" id="PTHR47966">
    <property type="entry name" value="BETA-SITE APP-CLEAVING ENZYME, ISOFORM A-RELATED"/>
    <property type="match status" value="1"/>
</dbReference>
<dbReference type="InterPro" id="IPR001969">
    <property type="entry name" value="Aspartic_peptidase_AS"/>
</dbReference>
<dbReference type="PROSITE" id="PS51767">
    <property type="entry name" value="PEPTIDASE_A1"/>
    <property type="match status" value="1"/>
</dbReference>
<dbReference type="InterPro" id="IPR033121">
    <property type="entry name" value="PEPTIDASE_A1"/>
</dbReference>
<feature type="signal peptide" evidence="10">
    <location>
        <begin position="1"/>
        <end position="22"/>
    </location>
</feature>
<evidence type="ECO:0000256" key="4">
    <source>
        <dbReference type="ARBA" id="ARBA00022801"/>
    </source>
</evidence>
<dbReference type="Pfam" id="PF00026">
    <property type="entry name" value="Asp"/>
    <property type="match status" value="1"/>
</dbReference>
<evidence type="ECO:0000256" key="1">
    <source>
        <dbReference type="ARBA" id="ARBA00007447"/>
    </source>
</evidence>
<comment type="similarity">
    <text evidence="1 9">Belongs to the peptidase A1 family.</text>
</comment>
<dbReference type="Gene3D" id="2.40.70.10">
    <property type="entry name" value="Acid Proteases"/>
    <property type="match status" value="2"/>
</dbReference>
<dbReference type="PROSITE" id="PS00141">
    <property type="entry name" value="ASP_PROTEASE"/>
    <property type="match status" value="2"/>
</dbReference>
<evidence type="ECO:0000256" key="9">
    <source>
        <dbReference type="RuleBase" id="RU000454"/>
    </source>
</evidence>
<feature type="disulfide bond" evidence="8">
    <location>
        <begin position="106"/>
        <end position="113"/>
    </location>
</feature>
<dbReference type="FunFam" id="2.40.70.10:FF:000008">
    <property type="entry name" value="Cathepsin D"/>
    <property type="match status" value="1"/>
</dbReference>
<evidence type="ECO:0000256" key="7">
    <source>
        <dbReference type="PIRSR" id="PIRSR601461-1"/>
    </source>
</evidence>
<feature type="domain" description="Peptidase A1" evidence="11">
    <location>
        <begin position="75"/>
        <end position="389"/>
    </location>
</feature>
<keyword evidence="2 9" id="KW-0645">Protease</keyword>
<keyword evidence="5 8" id="KW-1015">Disulfide bond</keyword>
<dbReference type="Proteomes" id="UP000025227">
    <property type="component" value="Unplaced"/>
</dbReference>
<dbReference type="PRINTS" id="PR00792">
    <property type="entry name" value="PEPSIN"/>
</dbReference>
<dbReference type="GO" id="GO:0006508">
    <property type="term" value="P:proteolysis"/>
    <property type="evidence" value="ECO:0007669"/>
    <property type="project" value="UniProtKB-KW"/>
</dbReference>
<dbReference type="GO" id="GO:0004190">
    <property type="term" value="F:aspartic-type endopeptidase activity"/>
    <property type="evidence" value="ECO:0007669"/>
    <property type="project" value="UniProtKB-KW"/>
</dbReference>
<feature type="active site" evidence="7">
    <location>
        <position position="285"/>
    </location>
</feature>
<evidence type="ECO:0000256" key="2">
    <source>
        <dbReference type="ARBA" id="ARBA00022670"/>
    </source>
</evidence>
<dbReference type="InterPro" id="IPR001461">
    <property type="entry name" value="Aspartic_peptidase_A1"/>
</dbReference>
<feature type="active site" evidence="7">
    <location>
        <position position="93"/>
    </location>
</feature>
<evidence type="ECO:0000313" key="13">
    <source>
        <dbReference type="WBParaSite" id="HCON_00016810-00001"/>
    </source>
</evidence>
<dbReference type="SUPFAM" id="SSF50630">
    <property type="entry name" value="Acid proteases"/>
    <property type="match status" value="1"/>
</dbReference>
<organism evidence="12 13">
    <name type="scientific">Haemonchus contortus</name>
    <name type="common">Barber pole worm</name>
    <dbReference type="NCBI Taxonomy" id="6289"/>
    <lineage>
        <taxon>Eukaryota</taxon>
        <taxon>Metazoa</taxon>
        <taxon>Ecdysozoa</taxon>
        <taxon>Nematoda</taxon>
        <taxon>Chromadorea</taxon>
        <taxon>Rhabditida</taxon>
        <taxon>Rhabditina</taxon>
        <taxon>Rhabditomorpha</taxon>
        <taxon>Strongyloidea</taxon>
        <taxon>Trichostrongylidae</taxon>
        <taxon>Haemonchus</taxon>
    </lineage>
</organism>
<accession>A0A7I4XWT4</accession>
<dbReference type="PANTHER" id="PTHR47966:SF40">
    <property type="entry name" value="ASPARTIC PROTEASE 3"/>
    <property type="match status" value="1"/>
</dbReference>
<name>A0A7I4XWT4_HAECO</name>
<dbReference type="OMA" id="THATWDE"/>
<sequence>IPVIQMTSFMLLLLSTCLGIDALWRLPISKTLLDRKDYNKDAIAEYLRQKYITNYTFPSKSDFQEGLSNYLNAQYYGTTQIGTPPQTFKVLFDTGSSNLWVPCANCPKSNKTCSQHQKFNCAQSSTCTQTYQSLPLRYGTGSLQGYVDYDAVCFGKNQKYCTNSYQGFVCAMQEPGDTFLNTPFDGILGMAWDSIAKGGISQPMSQIFSNQILCPTAVFSFYLNRDLYNNTVGGELTLCGMDPTHYQGPIAWEPLISETYWQIQLGGLSINGQQIINGPVTAIVDSGTSLIAGPPTLVQKIQQAIGADASGSIDCNTISNRPPITFVIGGAQLVMTAQSYVIKYTDGTCTSGFQEFPELAAENSWILGDTFMGSFYSIFDHGNRRVGFAVST</sequence>
<dbReference type="GO" id="GO:0005764">
    <property type="term" value="C:lysosome"/>
    <property type="evidence" value="ECO:0007669"/>
    <property type="project" value="TreeGrafter"/>
</dbReference>
<evidence type="ECO:0000313" key="12">
    <source>
        <dbReference type="Proteomes" id="UP000025227"/>
    </source>
</evidence>
<dbReference type="OrthoDB" id="5839471at2759"/>
<keyword evidence="3 9" id="KW-0064">Aspartyl protease</keyword>
<dbReference type="AlphaFoldDB" id="A0A7I4XWT4"/>
<proteinExistence type="inferred from homology"/>
<dbReference type="WBParaSite" id="HCON_00016810-00001">
    <property type="protein sequence ID" value="HCON_00016810-00001"/>
    <property type="gene ID" value="HCON_00016810"/>
</dbReference>
<keyword evidence="10" id="KW-0732">Signal</keyword>
<feature type="chain" id="PRO_5029762488" evidence="10">
    <location>
        <begin position="23"/>
        <end position="392"/>
    </location>
</feature>
<reference evidence="13" key="1">
    <citation type="submission" date="2020-12" db="UniProtKB">
        <authorList>
            <consortium name="WormBaseParasite"/>
        </authorList>
    </citation>
    <scope>IDENTIFICATION</scope>
    <source>
        <strain evidence="13">MHco3</strain>
    </source>
</reference>
<keyword evidence="6" id="KW-0325">Glycoprotein</keyword>
<feature type="disulfide bond" evidence="8">
    <location>
        <begin position="315"/>
        <end position="349"/>
    </location>
</feature>
<keyword evidence="4 9" id="KW-0378">Hydrolase</keyword>
<evidence type="ECO:0000256" key="10">
    <source>
        <dbReference type="SAM" id="SignalP"/>
    </source>
</evidence>
<evidence type="ECO:0000256" key="8">
    <source>
        <dbReference type="PIRSR" id="PIRSR601461-2"/>
    </source>
</evidence>